<keyword evidence="4 7" id="KW-0808">Transferase</keyword>
<proteinExistence type="inferred from homology"/>
<dbReference type="AlphaFoldDB" id="A0A5M9HY28"/>
<dbReference type="Pfam" id="PF01189">
    <property type="entry name" value="Methyltr_RsmB-F"/>
    <property type="match status" value="1"/>
</dbReference>
<keyword evidence="11" id="KW-1185">Reference proteome</keyword>
<dbReference type="GO" id="GO:0001510">
    <property type="term" value="P:RNA methylation"/>
    <property type="evidence" value="ECO:0007669"/>
    <property type="project" value="InterPro"/>
</dbReference>
<dbReference type="Gene3D" id="3.30.70.1170">
    <property type="entry name" value="Sun protein, domain 3"/>
    <property type="match status" value="1"/>
</dbReference>
<dbReference type="InterPro" id="IPR031341">
    <property type="entry name" value="Methyltr_RsmF_N"/>
</dbReference>
<dbReference type="NCBIfam" id="TIGR00446">
    <property type="entry name" value="nop2p"/>
    <property type="match status" value="1"/>
</dbReference>
<dbReference type="PROSITE" id="PS51686">
    <property type="entry name" value="SAM_MT_RSMB_NOP"/>
    <property type="match status" value="1"/>
</dbReference>
<dbReference type="CDD" id="cd21147">
    <property type="entry name" value="RsmF_methylt_CTD1"/>
    <property type="match status" value="1"/>
</dbReference>
<organism evidence="10 11">
    <name type="scientific">Mediterraneibacter catenae</name>
    <dbReference type="NCBI Taxonomy" id="2594882"/>
    <lineage>
        <taxon>Bacteria</taxon>
        <taxon>Bacillati</taxon>
        <taxon>Bacillota</taxon>
        <taxon>Clostridia</taxon>
        <taxon>Lachnospirales</taxon>
        <taxon>Lachnospiraceae</taxon>
        <taxon>Mediterraneibacter</taxon>
    </lineage>
</organism>
<evidence type="ECO:0000256" key="5">
    <source>
        <dbReference type="ARBA" id="ARBA00022691"/>
    </source>
</evidence>
<dbReference type="SUPFAM" id="SSF53335">
    <property type="entry name" value="S-adenosyl-L-methionine-dependent methyltransferases"/>
    <property type="match status" value="1"/>
</dbReference>
<dbReference type="PANTHER" id="PTHR22807">
    <property type="entry name" value="NOP2 YEAST -RELATED NOL1/NOP2/FMU SUN DOMAIN-CONTAINING"/>
    <property type="match status" value="1"/>
</dbReference>
<dbReference type="OrthoDB" id="9810297at2"/>
<sequence length="483" mass="54688">MNLPSAFEEKMKYLLGTEYDDYLNCFDEPRHYGLRINTAKISVEDFLKISPWPLEKVPWIHNGFYYDGENCQPAKHPYYYAGLYYLQEPSAMTPADRLPIEPGDRVLDVCAAPGGKATELGARLNGTGVLAANDLSTSRAKGLLKNIELMGIGNVLVLSEEPGKLIPYFTEYFDKILIDAPCSGEGMFRKDRKMIRAWEEHGPDYFSKIQRSIITQAAQMLRPGGMILYSTCTFSPEENEQTIEYLLKQRPDFDICEMEGYEGFSQGLPEMTDSGDERLRHTVRIFPHRMKGEGHFLALLRKKETGSLEEEMVAAPSTYPGAGSCRKSGAQTGARTGAGRKKLPEELTSFLADINRQFDPDRMDIRGDKVYYMPEGMPALNGIRFLRTGLFLGELKKKRFEPSQAFAMNLKKEEYARIIDLPVSDERVIKYLKGETLDVEDLVSAKEKGWYLVCVDGYPLGFGKLAGQVLKNKYLPGWRWQSV</sequence>
<dbReference type="InterPro" id="IPR011023">
    <property type="entry name" value="Nop2p"/>
</dbReference>
<dbReference type="Pfam" id="PF13636">
    <property type="entry name" value="Methyltranf_PUA"/>
    <property type="match status" value="1"/>
</dbReference>
<dbReference type="InterPro" id="IPR018314">
    <property type="entry name" value="RsmB/NOL1/NOP2-like_CS"/>
</dbReference>
<dbReference type="InterPro" id="IPR049560">
    <property type="entry name" value="MeTrfase_RsmB-F_NOP2_cat"/>
</dbReference>
<dbReference type="GO" id="GO:0003723">
    <property type="term" value="F:RNA binding"/>
    <property type="evidence" value="ECO:0007669"/>
    <property type="project" value="UniProtKB-UniRule"/>
</dbReference>
<dbReference type="GO" id="GO:0006396">
    <property type="term" value="P:RNA processing"/>
    <property type="evidence" value="ECO:0007669"/>
    <property type="project" value="InterPro"/>
</dbReference>
<protein>
    <submittedName>
        <fullName evidence="10">NOL1/NOP2/sun family putative RNA methylase</fullName>
    </submittedName>
</protein>
<evidence type="ECO:0000256" key="4">
    <source>
        <dbReference type="ARBA" id="ARBA00022679"/>
    </source>
</evidence>
<dbReference type="PRINTS" id="PR02008">
    <property type="entry name" value="RCMTFAMILY"/>
</dbReference>
<dbReference type="InterPro" id="IPR023267">
    <property type="entry name" value="RCMT"/>
</dbReference>
<feature type="active site" description="Nucleophile" evidence="7">
    <location>
        <position position="232"/>
    </location>
</feature>
<comment type="similarity">
    <text evidence="1 7">Belongs to the class I-like SAM-binding methyltransferase superfamily. RsmB/NOP family.</text>
</comment>
<comment type="caution">
    <text evidence="7">Lacks conserved residue(s) required for the propagation of feature annotation.</text>
</comment>
<evidence type="ECO:0000256" key="2">
    <source>
        <dbReference type="ARBA" id="ARBA00022490"/>
    </source>
</evidence>
<keyword evidence="2" id="KW-0963">Cytoplasm</keyword>
<dbReference type="Gene3D" id="2.30.130.60">
    <property type="match status" value="1"/>
</dbReference>
<dbReference type="Proteomes" id="UP000322025">
    <property type="component" value="Unassembled WGS sequence"/>
</dbReference>
<gene>
    <name evidence="10" type="ORF">FNY66_06915</name>
</gene>
<feature type="binding site" evidence="7">
    <location>
        <position position="134"/>
    </location>
    <ligand>
        <name>S-adenosyl-L-methionine</name>
        <dbReference type="ChEBI" id="CHEBI:59789"/>
    </ligand>
</feature>
<dbReference type="InterPro" id="IPR031340">
    <property type="entry name" value="RsmF_methylt_CI"/>
</dbReference>
<dbReference type="EMBL" id="VMSO01000007">
    <property type="protein sequence ID" value="KAA8501597.1"/>
    <property type="molecule type" value="Genomic_DNA"/>
</dbReference>
<keyword evidence="6 7" id="KW-0694">RNA-binding</keyword>
<evidence type="ECO:0000313" key="10">
    <source>
        <dbReference type="EMBL" id="KAA8501597.1"/>
    </source>
</evidence>
<feature type="binding site" evidence="7">
    <location>
        <position position="179"/>
    </location>
    <ligand>
        <name>S-adenosyl-L-methionine</name>
        <dbReference type="ChEBI" id="CHEBI:59789"/>
    </ligand>
</feature>
<feature type="domain" description="SAM-dependent MTase RsmB/NOP-type" evidence="9">
    <location>
        <begin position="22"/>
        <end position="303"/>
    </location>
</feature>
<keyword evidence="3 7" id="KW-0489">Methyltransferase</keyword>
<evidence type="ECO:0000256" key="7">
    <source>
        <dbReference type="PROSITE-ProRule" id="PRU01023"/>
    </source>
</evidence>
<evidence type="ECO:0000256" key="1">
    <source>
        <dbReference type="ARBA" id="ARBA00007494"/>
    </source>
</evidence>
<dbReference type="GO" id="GO:0008757">
    <property type="term" value="F:S-adenosylmethionine-dependent methyltransferase activity"/>
    <property type="evidence" value="ECO:0007669"/>
    <property type="project" value="InterPro"/>
</dbReference>
<feature type="binding site" evidence="7">
    <location>
        <begin position="110"/>
        <end position="116"/>
    </location>
    <ligand>
        <name>S-adenosyl-L-methionine</name>
        <dbReference type="ChEBI" id="CHEBI:59789"/>
    </ligand>
</feature>
<dbReference type="InterPro" id="IPR001678">
    <property type="entry name" value="MeTrfase_RsmB-F_NOP2_dom"/>
</dbReference>
<dbReference type="Pfam" id="PF17125">
    <property type="entry name" value="Methyltr_RsmF_N"/>
    <property type="match status" value="1"/>
</dbReference>
<feature type="region of interest" description="Disordered" evidence="8">
    <location>
        <begin position="319"/>
        <end position="339"/>
    </location>
</feature>
<evidence type="ECO:0000259" key="9">
    <source>
        <dbReference type="PROSITE" id="PS51686"/>
    </source>
</evidence>
<dbReference type="Pfam" id="PF17126">
    <property type="entry name" value="RsmF_methylt_CI"/>
    <property type="match status" value="1"/>
</dbReference>
<accession>A0A5M9HY28</accession>
<dbReference type="InterPro" id="IPR029063">
    <property type="entry name" value="SAM-dependent_MTases_sf"/>
</dbReference>
<dbReference type="GO" id="GO:0008173">
    <property type="term" value="F:RNA methyltransferase activity"/>
    <property type="evidence" value="ECO:0007669"/>
    <property type="project" value="InterPro"/>
</dbReference>
<evidence type="ECO:0000256" key="6">
    <source>
        <dbReference type="ARBA" id="ARBA00022884"/>
    </source>
</evidence>
<comment type="caution">
    <text evidence="10">The sequence shown here is derived from an EMBL/GenBank/DDBJ whole genome shotgun (WGS) entry which is preliminary data.</text>
</comment>
<dbReference type="Gene3D" id="3.40.50.150">
    <property type="entry name" value="Vaccinia Virus protein VP39"/>
    <property type="match status" value="1"/>
</dbReference>
<dbReference type="PANTHER" id="PTHR22807:SF30">
    <property type="entry name" value="28S RRNA (CYTOSINE(4447)-C(5))-METHYLTRANSFERASE-RELATED"/>
    <property type="match status" value="1"/>
</dbReference>
<evidence type="ECO:0000313" key="11">
    <source>
        <dbReference type="Proteomes" id="UP000322025"/>
    </source>
</evidence>
<name>A0A5M9HY28_9FIRM</name>
<evidence type="ECO:0000256" key="3">
    <source>
        <dbReference type="ARBA" id="ARBA00022603"/>
    </source>
</evidence>
<keyword evidence="5 7" id="KW-0949">S-adenosyl-L-methionine</keyword>
<dbReference type="CDD" id="cd02440">
    <property type="entry name" value="AdoMet_MTases"/>
    <property type="match status" value="1"/>
</dbReference>
<dbReference type="RefSeq" id="WP_150310675.1">
    <property type="nucleotide sequence ID" value="NZ_VMSO01000007.1"/>
</dbReference>
<reference evidence="10" key="1">
    <citation type="submission" date="2019-07" db="EMBL/GenBank/DDBJ databases">
        <authorList>
            <person name="Wongkuna S."/>
            <person name="Scaria J."/>
        </authorList>
    </citation>
    <scope>NUCLEOTIDE SEQUENCE [LARGE SCALE GENOMIC DNA]</scope>
    <source>
        <strain evidence="10">SW178</strain>
    </source>
</reference>
<dbReference type="InterPro" id="IPR027391">
    <property type="entry name" value="Nol1_Nop2_Fmu_2"/>
</dbReference>
<evidence type="ECO:0000256" key="8">
    <source>
        <dbReference type="SAM" id="MobiDB-lite"/>
    </source>
</evidence>
<dbReference type="PROSITE" id="PS01153">
    <property type="entry name" value="NOL1_NOP2_SUN"/>
    <property type="match status" value="1"/>
</dbReference>